<evidence type="ECO:0000313" key="1">
    <source>
        <dbReference type="EMBL" id="CAG8783927.1"/>
    </source>
</evidence>
<evidence type="ECO:0000313" key="2">
    <source>
        <dbReference type="Proteomes" id="UP000789396"/>
    </source>
</evidence>
<name>A0A9N9JL08_9GLOM</name>
<dbReference type="EMBL" id="CAJVPZ010055047">
    <property type="protein sequence ID" value="CAG8783927.1"/>
    <property type="molecule type" value="Genomic_DNA"/>
</dbReference>
<feature type="non-terminal residue" evidence="1">
    <location>
        <position position="233"/>
    </location>
</feature>
<dbReference type="Proteomes" id="UP000789396">
    <property type="component" value="Unassembled WGS sequence"/>
</dbReference>
<accession>A0A9N9JL08</accession>
<dbReference type="AlphaFoldDB" id="A0A9N9JL08"/>
<comment type="caution">
    <text evidence="1">The sequence shown here is derived from an EMBL/GenBank/DDBJ whole genome shotgun (WGS) entry which is preliminary data.</text>
</comment>
<protein>
    <submittedName>
        <fullName evidence="1">15260_t:CDS:1</fullName>
    </submittedName>
</protein>
<gene>
    <name evidence="1" type="ORF">RFULGI_LOCUS16069</name>
</gene>
<organism evidence="1 2">
    <name type="scientific">Racocetra fulgida</name>
    <dbReference type="NCBI Taxonomy" id="60492"/>
    <lineage>
        <taxon>Eukaryota</taxon>
        <taxon>Fungi</taxon>
        <taxon>Fungi incertae sedis</taxon>
        <taxon>Mucoromycota</taxon>
        <taxon>Glomeromycotina</taxon>
        <taxon>Glomeromycetes</taxon>
        <taxon>Diversisporales</taxon>
        <taxon>Gigasporaceae</taxon>
        <taxon>Racocetra</taxon>
    </lineage>
</organism>
<proteinExistence type="predicted"/>
<dbReference type="OrthoDB" id="5578775at2759"/>
<reference evidence="1" key="1">
    <citation type="submission" date="2021-06" db="EMBL/GenBank/DDBJ databases">
        <authorList>
            <person name="Kallberg Y."/>
            <person name="Tangrot J."/>
            <person name="Rosling A."/>
        </authorList>
    </citation>
    <scope>NUCLEOTIDE SEQUENCE</scope>
    <source>
        <strain evidence="1">IN212</strain>
    </source>
</reference>
<feature type="non-terminal residue" evidence="1">
    <location>
        <position position="1"/>
    </location>
</feature>
<sequence>NALIMREKRVLEAENASPSLDQEKQLSAADQKLLHSFVNTMKKLRNNLCGVCNEQFPSIEIVKGKCRRCYNKKNTPKKFSAKNNMDPELLENNESDENDDFISQTFVPALPPGNSENNAICNTLNRLQNNCPPNENLIINWPHIDSTPIDEFHTVEYMARAFPTLFPCGVADLHAHLVREVKPAEYFQYLLKYKDALAEGRIYVKQNLEEGQLTVAKIQELLQSDTHMADRVV</sequence>
<keyword evidence="2" id="KW-1185">Reference proteome</keyword>